<dbReference type="AlphaFoldDB" id="A0A822ZE07"/>
<sequence length="78" mass="8776">MNFYSALSIILQFFSLCFQPALLYIVPAVIGFVAIHCIWNGEVKPVCSTPICFSSVNLFILFTLFTLTYLSATFLSMH</sequence>
<accession>A0A822ZE07</accession>
<feature type="transmembrane region" description="Helical" evidence="1">
    <location>
        <begin position="6"/>
        <end position="39"/>
    </location>
</feature>
<dbReference type="GO" id="GO:0042500">
    <property type="term" value="F:aspartic endopeptidase activity, intramembrane cleaving"/>
    <property type="evidence" value="ECO:0007669"/>
    <property type="project" value="InterPro"/>
</dbReference>
<gene>
    <name evidence="2" type="ORF">HUJ06_000960</name>
</gene>
<name>A0A822ZE07_NELNU</name>
<evidence type="ECO:0000313" key="3">
    <source>
        <dbReference type="Proteomes" id="UP000607653"/>
    </source>
</evidence>
<organism evidence="2 3">
    <name type="scientific">Nelumbo nucifera</name>
    <name type="common">Sacred lotus</name>
    <dbReference type="NCBI Taxonomy" id="4432"/>
    <lineage>
        <taxon>Eukaryota</taxon>
        <taxon>Viridiplantae</taxon>
        <taxon>Streptophyta</taxon>
        <taxon>Embryophyta</taxon>
        <taxon>Tracheophyta</taxon>
        <taxon>Spermatophyta</taxon>
        <taxon>Magnoliopsida</taxon>
        <taxon>Proteales</taxon>
        <taxon>Nelumbonaceae</taxon>
        <taxon>Nelumbo</taxon>
    </lineage>
</organism>
<comment type="caution">
    <text evidence="2">The sequence shown here is derived from an EMBL/GenBank/DDBJ whole genome shotgun (WGS) entry which is preliminary data.</text>
</comment>
<reference evidence="2 3" key="1">
    <citation type="journal article" date="2020" name="Mol. Biol. Evol.">
        <title>Distinct Expression and Methylation Patterns for Genes with Different Fates following a Single Whole-Genome Duplication in Flowering Plants.</title>
        <authorList>
            <person name="Shi T."/>
            <person name="Rahmani R.S."/>
            <person name="Gugger P.F."/>
            <person name="Wang M."/>
            <person name="Li H."/>
            <person name="Zhang Y."/>
            <person name="Li Z."/>
            <person name="Wang Q."/>
            <person name="Van de Peer Y."/>
            <person name="Marchal K."/>
            <person name="Chen J."/>
        </authorList>
    </citation>
    <scope>NUCLEOTIDE SEQUENCE [LARGE SCALE GENOMIC DNA]</scope>
    <source>
        <tissue evidence="2">Leaf</tissue>
    </source>
</reference>
<feature type="transmembrane region" description="Helical" evidence="1">
    <location>
        <begin position="51"/>
        <end position="72"/>
    </location>
</feature>
<dbReference type="InterPro" id="IPR007369">
    <property type="entry name" value="Peptidase_A22B_SPP"/>
</dbReference>
<dbReference type="GO" id="GO:0016020">
    <property type="term" value="C:membrane"/>
    <property type="evidence" value="ECO:0007669"/>
    <property type="project" value="InterPro"/>
</dbReference>
<keyword evidence="1" id="KW-0812">Transmembrane</keyword>
<keyword evidence="3" id="KW-1185">Reference proteome</keyword>
<keyword evidence="1" id="KW-0472">Membrane</keyword>
<dbReference type="Proteomes" id="UP000607653">
    <property type="component" value="Unassembled WGS sequence"/>
</dbReference>
<evidence type="ECO:0000313" key="2">
    <source>
        <dbReference type="EMBL" id="DAD42730.1"/>
    </source>
</evidence>
<dbReference type="Pfam" id="PF04258">
    <property type="entry name" value="Peptidase_A22B"/>
    <property type="match status" value="1"/>
</dbReference>
<keyword evidence="1" id="KW-1133">Transmembrane helix</keyword>
<protein>
    <submittedName>
        <fullName evidence="2">Uncharacterized protein</fullName>
    </submittedName>
</protein>
<evidence type="ECO:0000256" key="1">
    <source>
        <dbReference type="SAM" id="Phobius"/>
    </source>
</evidence>
<proteinExistence type="predicted"/>
<dbReference type="EMBL" id="DUZY01000006">
    <property type="protein sequence ID" value="DAD42730.1"/>
    <property type="molecule type" value="Genomic_DNA"/>
</dbReference>